<comment type="subcellular location">
    <subcellularLocation>
        <location evidence="1">Membrane</location>
        <topology evidence="1">Multi-pass membrane protein</topology>
    </subcellularLocation>
</comment>
<dbReference type="GO" id="GO:0043190">
    <property type="term" value="C:ATP-binding cassette (ABC) transporter complex"/>
    <property type="evidence" value="ECO:0007669"/>
    <property type="project" value="InterPro"/>
</dbReference>
<dbReference type="AlphaFoldDB" id="C9LSB6"/>
<accession>C9LSB6</accession>
<keyword evidence="11" id="KW-1185">Reference proteome</keyword>
<feature type="transmembrane region" description="Helical" evidence="7">
    <location>
        <begin position="43"/>
        <end position="65"/>
    </location>
</feature>
<organism evidence="9 10">
    <name type="scientific">Selenomonas sputigena (strain ATCC 35185 / DSM 20758 / CCUG 44933 / VPI D19B-28)</name>
    <dbReference type="NCBI Taxonomy" id="546271"/>
    <lineage>
        <taxon>Bacteria</taxon>
        <taxon>Bacillati</taxon>
        <taxon>Bacillota</taxon>
        <taxon>Negativicutes</taxon>
        <taxon>Selenomonadales</taxon>
        <taxon>Selenomonadaceae</taxon>
        <taxon>Selenomonas</taxon>
    </lineage>
</organism>
<dbReference type="EMBL" id="ACKP02000010">
    <property type="protein sequence ID" value="EEX78156.1"/>
    <property type="molecule type" value="Genomic_DNA"/>
</dbReference>
<dbReference type="EMBL" id="CP002637">
    <property type="protein sequence ID" value="AEC00765.1"/>
    <property type="molecule type" value="Genomic_DNA"/>
</dbReference>
<evidence type="ECO:0000256" key="5">
    <source>
        <dbReference type="ARBA" id="ARBA00022989"/>
    </source>
</evidence>
<dbReference type="STRING" id="546271.Selsp_1810"/>
<gene>
    <name evidence="8" type="ordered locus">Selsp_1810</name>
    <name evidence="9" type="ORF">SELSPUOL_00340</name>
</gene>
<evidence type="ECO:0000256" key="3">
    <source>
        <dbReference type="ARBA" id="ARBA00022448"/>
    </source>
</evidence>
<evidence type="ECO:0008006" key="12">
    <source>
        <dbReference type="Google" id="ProtNLM"/>
    </source>
</evidence>
<protein>
    <recommendedName>
        <fullName evidence="12">ABC transporter permease</fullName>
    </recommendedName>
</protein>
<keyword evidence="6 7" id="KW-0472">Membrane</keyword>
<evidence type="ECO:0000313" key="11">
    <source>
        <dbReference type="Proteomes" id="UP000011124"/>
    </source>
</evidence>
<dbReference type="eggNOG" id="COG0767">
    <property type="taxonomic scope" value="Bacteria"/>
</dbReference>
<keyword evidence="3" id="KW-0813">Transport</keyword>
<reference evidence="9 10" key="1">
    <citation type="submission" date="2009-09" db="EMBL/GenBank/DDBJ databases">
        <authorList>
            <person name="Weinstock G."/>
            <person name="Sodergren E."/>
            <person name="Clifton S."/>
            <person name="Fulton L."/>
            <person name="Fulton B."/>
            <person name="Courtney L."/>
            <person name="Fronick C."/>
            <person name="Harrison M."/>
            <person name="Strong C."/>
            <person name="Farmer C."/>
            <person name="Delahaunty K."/>
            <person name="Markovic C."/>
            <person name="Hall O."/>
            <person name="Minx P."/>
            <person name="Tomlinson C."/>
            <person name="Mitreva M."/>
            <person name="Nelson J."/>
            <person name="Hou S."/>
            <person name="Wollam A."/>
            <person name="Pepin K.H."/>
            <person name="Johnson M."/>
            <person name="Bhonagiri V."/>
            <person name="Nash W.E."/>
            <person name="Warren W."/>
            <person name="Chinwalla A."/>
            <person name="Mardis E.R."/>
            <person name="Wilson R.K."/>
        </authorList>
    </citation>
    <scope>NUCLEOTIDE SEQUENCE [LARGE SCALE GENOMIC DNA]</scope>
    <source>
        <strain evidence="9">ATCC 35185</strain>
        <strain evidence="10">ATCC 35185 / DSM 20758 / VPI D19B-28</strain>
    </source>
</reference>
<dbReference type="OrthoDB" id="9810518at2"/>
<keyword evidence="5 7" id="KW-1133">Transmembrane helix</keyword>
<dbReference type="Proteomes" id="UP000003505">
    <property type="component" value="Unassembled WGS sequence"/>
</dbReference>
<comment type="similarity">
    <text evidence="2 7">Belongs to the MlaE permease family.</text>
</comment>
<feature type="transmembrane region" description="Helical" evidence="7">
    <location>
        <begin position="139"/>
        <end position="161"/>
    </location>
</feature>
<feature type="transmembrane region" description="Helical" evidence="7">
    <location>
        <begin position="237"/>
        <end position="255"/>
    </location>
</feature>
<evidence type="ECO:0000256" key="2">
    <source>
        <dbReference type="ARBA" id="ARBA00007556"/>
    </source>
</evidence>
<name>C9LSB6_SELS3</name>
<evidence type="ECO:0000313" key="9">
    <source>
        <dbReference type="EMBL" id="EEX78156.1"/>
    </source>
</evidence>
<proteinExistence type="inferred from homology"/>
<dbReference type="GO" id="GO:0005548">
    <property type="term" value="F:phospholipid transporter activity"/>
    <property type="evidence" value="ECO:0007669"/>
    <property type="project" value="TreeGrafter"/>
</dbReference>
<dbReference type="PANTHER" id="PTHR30188:SF4">
    <property type="entry name" value="PROTEIN TRIGALACTOSYLDIACYLGLYCEROL 1, CHLOROPLASTIC"/>
    <property type="match status" value="1"/>
</dbReference>
<feature type="transmembrane region" description="Helical" evidence="7">
    <location>
        <begin position="197"/>
        <end position="217"/>
    </location>
</feature>
<evidence type="ECO:0000313" key="8">
    <source>
        <dbReference type="EMBL" id="AEC00765.1"/>
    </source>
</evidence>
<evidence type="ECO:0000256" key="1">
    <source>
        <dbReference type="ARBA" id="ARBA00004141"/>
    </source>
</evidence>
<dbReference type="InterPro" id="IPR030802">
    <property type="entry name" value="Permease_MalE"/>
</dbReference>
<evidence type="ECO:0000256" key="7">
    <source>
        <dbReference type="RuleBase" id="RU362044"/>
    </source>
</evidence>
<evidence type="ECO:0000313" key="10">
    <source>
        <dbReference type="Proteomes" id="UP000003505"/>
    </source>
</evidence>
<dbReference type="HOGENOM" id="CLU_045686_1_1_9"/>
<reference evidence="8 11" key="2">
    <citation type="submission" date="2011-04" db="EMBL/GenBank/DDBJ databases">
        <title>The complete genome of Selenomonas sputigena DSM 20758.</title>
        <authorList>
            <consortium name="US DOE Joint Genome Institute (JGI-PGF)"/>
            <person name="Lucas S."/>
            <person name="Copeland A."/>
            <person name="Lapidus A."/>
            <person name="Bruce D."/>
            <person name="Goodwin L."/>
            <person name="Pitluck S."/>
            <person name="Peters L."/>
            <person name="Kyrpides N."/>
            <person name="Mavromatis K."/>
            <person name="Ivanova N."/>
            <person name="Ovchinnikova G."/>
            <person name="Teshima H."/>
            <person name="Detter J.C."/>
            <person name="Tapia R."/>
            <person name="Han C."/>
            <person name="Land M."/>
            <person name="Hauser L."/>
            <person name="Markowitz V."/>
            <person name="Cheng J.-F."/>
            <person name="Hugenholtz P."/>
            <person name="Woyke T."/>
            <person name="Wu D."/>
            <person name="Gronow S."/>
            <person name="Wellnitz S."/>
            <person name="Schneider S."/>
            <person name="Klenk H.-P."/>
            <person name="Eisen J.A."/>
        </authorList>
    </citation>
    <scope>NUCLEOTIDE SEQUENCE [LARGE SCALE GENOMIC DNA]</scope>
    <source>
        <strain evidence="8">ATCC 35185</strain>
        <strain evidence="11">ATCC 35185 / DSM 20758 / VPI D19B-28</strain>
    </source>
</reference>
<dbReference type="Pfam" id="PF02405">
    <property type="entry name" value="MlaE"/>
    <property type="match status" value="1"/>
</dbReference>
<sequence length="256" mass="27464">MMMRLLEKIGSFVLERFEWVGSVILLLAAAVKEMCRPLRFRHIFAQMSHLGVDSFAIVSLTMLFTGMVMTLQVAHEFIRFGAQSTIGGVIAIAIGRELGPVLVGVVCAGRVGSAITAEISTMKVTEQIDALRVMATSPIGYLVVPRMIACMCMVPLLTIFGDVIGVFGGWFVAVHYAGIASYTFTNSIHVFAVPHDVTGGLIKAAVFGIVIAVLGAWYGLHAPEGAEGVGRATTKSVVAAIVCIFFLNVFLSFLLY</sequence>
<evidence type="ECO:0000256" key="4">
    <source>
        <dbReference type="ARBA" id="ARBA00022692"/>
    </source>
</evidence>
<feature type="transmembrane region" description="Helical" evidence="7">
    <location>
        <begin position="167"/>
        <end position="185"/>
    </location>
</feature>
<dbReference type="KEGG" id="ssg:Selsp_1810"/>
<dbReference type="PANTHER" id="PTHR30188">
    <property type="entry name" value="ABC TRANSPORTER PERMEASE PROTEIN-RELATED"/>
    <property type="match status" value="1"/>
</dbReference>
<dbReference type="Proteomes" id="UP000011124">
    <property type="component" value="Chromosome"/>
</dbReference>
<evidence type="ECO:0000256" key="6">
    <source>
        <dbReference type="ARBA" id="ARBA00023136"/>
    </source>
</evidence>
<dbReference type="NCBIfam" id="TIGR00056">
    <property type="entry name" value="MlaE family lipid ABC transporter permease subunit"/>
    <property type="match status" value="1"/>
</dbReference>
<keyword evidence="4 7" id="KW-0812">Transmembrane</keyword>
<dbReference type="InterPro" id="IPR003453">
    <property type="entry name" value="ABC_MlaE_roteobac"/>
</dbReference>